<dbReference type="GO" id="GO:0016787">
    <property type="term" value="F:hydrolase activity"/>
    <property type="evidence" value="ECO:0007669"/>
    <property type="project" value="UniProtKB-KW"/>
</dbReference>
<dbReference type="PANTHER" id="PTHR43798">
    <property type="entry name" value="MONOACYLGLYCEROL LIPASE"/>
    <property type="match status" value="1"/>
</dbReference>
<reference evidence="3 4" key="1">
    <citation type="submission" date="2018-07" db="EMBL/GenBank/DDBJ databases">
        <title>Genomic Encyclopedia of Type Strains, Phase IV (KMG-IV): sequencing the most valuable type-strain genomes for metagenomic binning, comparative biology and taxonomic classification.</title>
        <authorList>
            <person name="Goeker M."/>
        </authorList>
    </citation>
    <scope>NUCLEOTIDE SEQUENCE [LARGE SCALE GENOMIC DNA]</scope>
    <source>
        <strain evidence="3 4">DSM 44952</strain>
    </source>
</reference>
<dbReference type="RefSeq" id="WP_246011319.1">
    <property type="nucleotide sequence ID" value="NZ_QQAZ01000005.1"/>
</dbReference>
<evidence type="ECO:0000259" key="2">
    <source>
        <dbReference type="Pfam" id="PF00561"/>
    </source>
</evidence>
<dbReference type="Gene3D" id="3.40.50.1820">
    <property type="entry name" value="alpha/beta hydrolase"/>
    <property type="match status" value="1"/>
</dbReference>
<accession>A0A370H4A4</accession>
<feature type="domain" description="AB hydrolase-1" evidence="2">
    <location>
        <begin position="34"/>
        <end position="151"/>
    </location>
</feature>
<dbReference type="AlphaFoldDB" id="A0A370H4A4"/>
<dbReference type="Proteomes" id="UP000255355">
    <property type="component" value="Unassembled WGS sequence"/>
</dbReference>
<dbReference type="InterPro" id="IPR029058">
    <property type="entry name" value="AB_hydrolase_fold"/>
</dbReference>
<dbReference type="GO" id="GO:0016020">
    <property type="term" value="C:membrane"/>
    <property type="evidence" value="ECO:0007669"/>
    <property type="project" value="TreeGrafter"/>
</dbReference>
<evidence type="ECO:0000313" key="4">
    <source>
        <dbReference type="Proteomes" id="UP000255355"/>
    </source>
</evidence>
<keyword evidence="4" id="KW-1185">Reference proteome</keyword>
<sequence>MRSEPASRYEPIPRPETLRVPGARLYYETRGSGPVLLLIPGGGGDAGIFDGMAESLARHFTVVAMDPRGYSRSTLDSGAPEDQHVAVQSDDAHRLLAHLTDEPAYVVGSSNGAIVGLDLLARHPDRVRTLVAHEPPCFAVLPDAADHRAMIDEVYTLFRTEGPATASARFVAAIGGTMKAAPEVSELSPRTAEMWARLAANGPIMMAHELREFTSYIPDYAALEATRERLIPAAGRESRGHLPYRPIAAIADRLGLPLTEFPGAHNGMRADAVEFAQQLNGLLAGTPEQVPFR</sequence>
<evidence type="ECO:0000256" key="1">
    <source>
        <dbReference type="ARBA" id="ARBA00022801"/>
    </source>
</evidence>
<dbReference type="EMBL" id="QQAZ01000005">
    <property type="protein sequence ID" value="RDI51003.1"/>
    <property type="molecule type" value="Genomic_DNA"/>
</dbReference>
<dbReference type="InterPro" id="IPR000073">
    <property type="entry name" value="AB_hydrolase_1"/>
</dbReference>
<dbReference type="STRING" id="1210089.GCA_001613165_03328"/>
<keyword evidence="1" id="KW-0378">Hydrolase</keyword>
<evidence type="ECO:0000313" key="3">
    <source>
        <dbReference type="EMBL" id="RDI51003.1"/>
    </source>
</evidence>
<dbReference type="Pfam" id="PF00561">
    <property type="entry name" value="Abhydrolase_1"/>
    <property type="match status" value="1"/>
</dbReference>
<name>A0A370H4A4_9NOCA</name>
<protein>
    <submittedName>
        <fullName evidence="3">Pimeloyl-ACP methyl ester carboxylesterase</fullName>
    </submittedName>
</protein>
<dbReference type="InterPro" id="IPR050266">
    <property type="entry name" value="AB_hydrolase_sf"/>
</dbReference>
<comment type="caution">
    <text evidence="3">The sequence shown here is derived from an EMBL/GenBank/DDBJ whole genome shotgun (WGS) entry which is preliminary data.</text>
</comment>
<gene>
    <name evidence="3" type="ORF">DFR68_105480</name>
</gene>
<proteinExistence type="predicted"/>
<dbReference type="PANTHER" id="PTHR43798:SF31">
    <property type="entry name" value="AB HYDROLASE SUPERFAMILY PROTEIN YCLE"/>
    <property type="match status" value="1"/>
</dbReference>
<dbReference type="SUPFAM" id="SSF53474">
    <property type="entry name" value="alpha/beta-Hydrolases"/>
    <property type="match status" value="1"/>
</dbReference>
<organism evidence="3 4">
    <name type="scientific">Nocardia mexicana</name>
    <dbReference type="NCBI Taxonomy" id="279262"/>
    <lineage>
        <taxon>Bacteria</taxon>
        <taxon>Bacillati</taxon>
        <taxon>Actinomycetota</taxon>
        <taxon>Actinomycetes</taxon>
        <taxon>Mycobacteriales</taxon>
        <taxon>Nocardiaceae</taxon>
        <taxon>Nocardia</taxon>
    </lineage>
</organism>